<dbReference type="Pfam" id="PF25361">
    <property type="entry name" value="AAA_lid_RFC1"/>
    <property type="match status" value="1"/>
</dbReference>
<feature type="compositionally biased region" description="Acidic residues" evidence="11">
    <location>
        <begin position="206"/>
        <end position="234"/>
    </location>
</feature>
<keyword evidence="5 10" id="KW-0235">DNA replication</keyword>
<dbReference type="OrthoDB" id="446168at2759"/>
<evidence type="ECO:0000256" key="4">
    <source>
        <dbReference type="ARBA" id="ARBA00022553"/>
    </source>
</evidence>
<dbReference type="GO" id="GO:0003689">
    <property type="term" value="F:DNA clamp loader activity"/>
    <property type="evidence" value="ECO:0007669"/>
    <property type="project" value="UniProtKB-UniRule"/>
</dbReference>
<dbReference type="Gene3D" id="1.20.272.10">
    <property type="match status" value="1"/>
</dbReference>
<dbReference type="InterPro" id="IPR003959">
    <property type="entry name" value="ATPase_AAA_core"/>
</dbReference>
<dbReference type="Gene3D" id="3.40.50.300">
    <property type="entry name" value="P-loop containing nucleotide triphosphate hydrolases"/>
    <property type="match status" value="1"/>
</dbReference>
<proteinExistence type="inferred from homology"/>
<evidence type="ECO:0000256" key="9">
    <source>
        <dbReference type="ARBA" id="ARBA00023242"/>
    </source>
</evidence>
<dbReference type="SUPFAM" id="SSF48019">
    <property type="entry name" value="post-AAA+ oligomerization domain-like"/>
    <property type="match status" value="1"/>
</dbReference>
<dbReference type="SUPFAM" id="SSF52113">
    <property type="entry name" value="BRCT domain"/>
    <property type="match status" value="1"/>
</dbReference>
<feature type="compositionally biased region" description="Basic and acidic residues" evidence="11">
    <location>
        <begin position="161"/>
        <end position="172"/>
    </location>
</feature>
<dbReference type="GO" id="GO:0005634">
    <property type="term" value="C:nucleus"/>
    <property type="evidence" value="ECO:0007669"/>
    <property type="project" value="UniProtKB-SubCell"/>
</dbReference>
<dbReference type="InterPro" id="IPR012178">
    <property type="entry name" value="RFC1"/>
</dbReference>
<dbReference type="PANTHER" id="PTHR23389:SF6">
    <property type="entry name" value="REPLICATION FACTOR C SUBUNIT 1"/>
    <property type="match status" value="1"/>
</dbReference>
<dbReference type="InterPro" id="IPR001357">
    <property type="entry name" value="BRCT_dom"/>
</dbReference>
<comment type="similarity">
    <text evidence="2 10">Belongs to the activator 1 large subunit family.</text>
</comment>
<dbReference type="InterPro" id="IPR003593">
    <property type="entry name" value="AAA+_ATPase"/>
</dbReference>
<feature type="compositionally biased region" description="Low complexity" evidence="11">
    <location>
        <begin position="468"/>
        <end position="482"/>
    </location>
</feature>
<evidence type="ECO:0000256" key="8">
    <source>
        <dbReference type="ARBA" id="ARBA00023125"/>
    </source>
</evidence>
<keyword evidence="4" id="KW-0597">Phosphoprotein</keyword>
<feature type="compositionally biased region" description="Acidic residues" evidence="11">
    <location>
        <begin position="173"/>
        <end position="183"/>
    </location>
</feature>
<dbReference type="PROSITE" id="PS50172">
    <property type="entry name" value="BRCT"/>
    <property type="match status" value="1"/>
</dbReference>
<feature type="region of interest" description="Disordered" evidence="11">
    <location>
        <begin position="1"/>
        <end position="295"/>
    </location>
</feature>
<feature type="compositionally biased region" description="Basic residues" evidence="11">
    <location>
        <begin position="58"/>
        <end position="71"/>
    </location>
</feature>
<dbReference type="Pfam" id="PF08519">
    <property type="entry name" value="RFC1"/>
    <property type="match status" value="1"/>
</dbReference>
<dbReference type="SMART" id="SM00292">
    <property type="entry name" value="BRCT"/>
    <property type="match status" value="1"/>
</dbReference>
<keyword evidence="7 10" id="KW-0067">ATP-binding</keyword>
<feature type="region of interest" description="Disordered" evidence="11">
    <location>
        <begin position="461"/>
        <end position="484"/>
    </location>
</feature>
<keyword evidence="9 10" id="KW-0539">Nucleus</keyword>
<dbReference type="GO" id="GO:0016887">
    <property type="term" value="F:ATP hydrolysis activity"/>
    <property type="evidence" value="ECO:0007669"/>
    <property type="project" value="InterPro"/>
</dbReference>
<dbReference type="GO" id="GO:0006271">
    <property type="term" value="P:DNA strand elongation involved in DNA replication"/>
    <property type="evidence" value="ECO:0007669"/>
    <property type="project" value="UniProtKB-ARBA"/>
</dbReference>
<dbReference type="Pfam" id="PF00533">
    <property type="entry name" value="BRCT"/>
    <property type="match status" value="1"/>
</dbReference>
<dbReference type="Pfam" id="PF00004">
    <property type="entry name" value="AAA"/>
    <property type="match status" value="1"/>
</dbReference>
<evidence type="ECO:0000256" key="1">
    <source>
        <dbReference type="ARBA" id="ARBA00004123"/>
    </source>
</evidence>
<feature type="compositionally biased region" description="Low complexity" evidence="11">
    <location>
        <begin position="104"/>
        <end position="117"/>
    </location>
</feature>
<feature type="compositionally biased region" description="Acidic residues" evidence="11">
    <location>
        <begin position="141"/>
        <end position="160"/>
    </location>
</feature>
<dbReference type="AlphaFoldDB" id="A0A6A6JAV7"/>
<gene>
    <name evidence="13" type="ORF">EI97DRAFT_162426</name>
</gene>
<dbReference type="RefSeq" id="XP_033650903.1">
    <property type="nucleotide sequence ID" value="XM_033793360.1"/>
</dbReference>
<protein>
    <recommendedName>
        <fullName evidence="3 10">Replication factor C subunit 1</fullName>
    </recommendedName>
</protein>
<feature type="compositionally biased region" description="Basic residues" evidence="11">
    <location>
        <begin position="191"/>
        <end position="202"/>
    </location>
</feature>
<dbReference type="CDD" id="cd00009">
    <property type="entry name" value="AAA"/>
    <property type="match status" value="1"/>
</dbReference>
<evidence type="ECO:0000256" key="2">
    <source>
        <dbReference type="ARBA" id="ARBA00006116"/>
    </source>
</evidence>
<sequence length="1080" mass="119104">MPRDIRSFFGGGPAKASSQQEDEKPAATKAAPKKKTTRPARVIEDSDDDEKVEEVKPKKASPRKPPPKKPKREPSPELEETTTSAFFASKNKPKRSEPVKAKKPAASPKKATPQATPVKSNGTTGGRGSARGKKVVSYAERDDEDEFPDDDLEVADDIFGDDYKRHGKKDDYVEVADSADEDAPIPLPHRGTPKHPAQKQKKIKDEDDFEPDDEDVDMKDVDAEDDFMEPEEEERAVTSKPKKSSVVGRKRKTPEEDEEEEEAEAPKKTPAKKATPARARAPAKKKAKTADAPEDAGVQAIYDSIPLVRAPTPPPKEEGAKFDWRATRGHGDAGPASGFSGEMPSGTETCLAGLSFVFTGVLDKWGREEAQALVKRHGGKITGAPSRKTDYVVLGNDAGPSKLAKIRDMNIKTINEEGLTQLILKLSARDGAGSSKAQAAALEKQRKEEEKIREQAALMEKEEQQRLKAAAAAKKGSSAAAGKAEEPAVDSRLWTVKYAPTNLNQICGNKATVEKLQRWLQRFPKSQKTGFKLAGPDGSGVFRAVMLHGPPGIGKTTAAHLVAKLEGYDIVESNASDTRSKKLVEEGLRGVLSTTSLLGYFAGDGKKVEQSRKKLVLIMDEVDGMSAGDRGGVGALAAVCKKTEIPMILICNDRRQPKMKPFDYVTFDLPFRRPTVDQIRSRIMTIAYREGLKMPAPVVNALVEGSNADIRQVVNMISTAKMDKEAMDFDKGKEMSKAWEKHVILKPWDITHKILGGGMFASSSKATLNDKIELYFNDFEFSPLMLQENYLGTQPIRAASYSGQERKLKLLELASEAADSISDGDLVDRMIHGSQQHWSLMPTHAVFSFVRPASFVAGSLAGNQTRFTSWLGRNSNQQKLTRMVKEIQAHMRLRSSGDRHEVRQNYIPVFWTQLVKRLEDEGKDAVPEIIDLMDSYFLTKDDFDAIMELGVGPMSQENVKIQSQAKSTFTRLYNQQSHPLPFMKASQVVAPKKATKEKPDLEEALEESDEGEVIDEIKEDDEDVDISKDKYVKQPKKKAQPQKSRGKKKADEEDDEESEEEVKPKGKGKGKAAAGKGRKK</sequence>
<accession>A0A6A6JAV7</accession>
<evidence type="ECO:0000259" key="12">
    <source>
        <dbReference type="PROSITE" id="PS50172"/>
    </source>
</evidence>
<dbReference type="InterPro" id="IPR013725">
    <property type="entry name" value="DNA_replication_fac_RFC1_C"/>
</dbReference>
<keyword evidence="14" id="KW-1185">Reference proteome</keyword>
<organism evidence="13 14">
    <name type="scientific">Westerdykella ornata</name>
    <dbReference type="NCBI Taxonomy" id="318751"/>
    <lineage>
        <taxon>Eukaryota</taxon>
        <taxon>Fungi</taxon>
        <taxon>Dikarya</taxon>
        <taxon>Ascomycota</taxon>
        <taxon>Pezizomycotina</taxon>
        <taxon>Dothideomycetes</taxon>
        <taxon>Pleosporomycetidae</taxon>
        <taxon>Pleosporales</taxon>
        <taxon>Sporormiaceae</taxon>
        <taxon>Westerdykella</taxon>
    </lineage>
</organism>
<dbReference type="Proteomes" id="UP000800097">
    <property type="component" value="Unassembled WGS sequence"/>
</dbReference>
<dbReference type="EMBL" id="ML986511">
    <property type="protein sequence ID" value="KAF2273364.1"/>
    <property type="molecule type" value="Genomic_DNA"/>
</dbReference>
<keyword evidence="8" id="KW-0238">DNA-binding</keyword>
<dbReference type="SUPFAM" id="SSF52540">
    <property type="entry name" value="P-loop containing nucleoside triphosphate hydrolases"/>
    <property type="match status" value="1"/>
</dbReference>
<dbReference type="PANTHER" id="PTHR23389">
    <property type="entry name" value="CHROMOSOME TRANSMISSION FIDELITY FACTOR 18"/>
    <property type="match status" value="1"/>
</dbReference>
<dbReference type="PIRSF" id="PIRSF036578">
    <property type="entry name" value="RFC1"/>
    <property type="match status" value="1"/>
</dbReference>
<dbReference type="GO" id="GO:0006281">
    <property type="term" value="P:DNA repair"/>
    <property type="evidence" value="ECO:0007669"/>
    <property type="project" value="InterPro"/>
</dbReference>
<feature type="compositionally biased region" description="Basic residues" evidence="11">
    <location>
        <begin position="1033"/>
        <end position="1048"/>
    </location>
</feature>
<keyword evidence="6 10" id="KW-0547">Nucleotide-binding</keyword>
<feature type="region of interest" description="Disordered" evidence="11">
    <location>
        <begin position="990"/>
        <end position="1080"/>
    </location>
</feature>
<dbReference type="FunFam" id="1.10.8.60:FF:000021">
    <property type="entry name" value="Replication factor C subunit 1"/>
    <property type="match status" value="1"/>
</dbReference>
<dbReference type="InterPro" id="IPR008921">
    <property type="entry name" value="DNA_pol3_clamp-load_cplx_C"/>
</dbReference>
<dbReference type="GO" id="GO:0003677">
    <property type="term" value="F:DNA binding"/>
    <property type="evidence" value="ECO:0007669"/>
    <property type="project" value="UniProtKB-KW"/>
</dbReference>
<evidence type="ECO:0000256" key="11">
    <source>
        <dbReference type="SAM" id="MobiDB-lite"/>
    </source>
</evidence>
<comment type="subcellular location">
    <subcellularLocation>
        <location evidence="1 10">Nucleus</location>
    </subcellularLocation>
</comment>
<feature type="compositionally biased region" description="Acidic residues" evidence="11">
    <location>
        <begin position="1002"/>
        <end position="1024"/>
    </location>
</feature>
<feature type="domain" description="BRCT" evidence="12">
    <location>
        <begin position="346"/>
        <end position="423"/>
    </location>
</feature>
<evidence type="ECO:0000256" key="6">
    <source>
        <dbReference type="ARBA" id="ARBA00022741"/>
    </source>
</evidence>
<evidence type="ECO:0000313" key="13">
    <source>
        <dbReference type="EMBL" id="KAF2273364.1"/>
    </source>
</evidence>
<evidence type="ECO:0000256" key="3">
    <source>
        <dbReference type="ARBA" id="ARBA00020401"/>
    </source>
</evidence>
<dbReference type="Gene3D" id="3.40.50.10190">
    <property type="entry name" value="BRCT domain"/>
    <property type="match status" value="1"/>
</dbReference>
<evidence type="ECO:0000256" key="7">
    <source>
        <dbReference type="ARBA" id="ARBA00022840"/>
    </source>
</evidence>
<feature type="compositionally biased region" description="Basic residues" evidence="11">
    <location>
        <begin position="240"/>
        <end position="252"/>
    </location>
</feature>
<dbReference type="GO" id="GO:0005663">
    <property type="term" value="C:DNA replication factor C complex"/>
    <property type="evidence" value="ECO:0007669"/>
    <property type="project" value="InterPro"/>
</dbReference>
<dbReference type="InterPro" id="IPR036420">
    <property type="entry name" value="BRCT_dom_sf"/>
</dbReference>
<evidence type="ECO:0000256" key="10">
    <source>
        <dbReference type="PIRNR" id="PIRNR036578"/>
    </source>
</evidence>
<name>A0A6A6JAV7_WESOR</name>
<dbReference type="SMART" id="SM00382">
    <property type="entry name" value="AAA"/>
    <property type="match status" value="1"/>
</dbReference>
<dbReference type="FunFam" id="3.40.50.10190:FF:000001">
    <property type="entry name" value="Replication factor C subunit 1"/>
    <property type="match status" value="1"/>
</dbReference>
<reference evidence="13" key="1">
    <citation type="journal article" date="2020" name="Stud. Mycol.">
        <title>101 Dothideomycetes genomes: a test case for predicting lifestyles and emergence of pathogens.</title>
        <authorList>
            <person name="Haridas S."/>
            <person name="Albert R."/>
            <person name="Binder M."/>
            <person name="Bloem J."/>
            <person name="Labutti K."/>
            <person name="Salamov A."/>
            <person name="Andreopoulos B."/>
            <person name="Baker S."/>
            <person name="Barry K."/>
            <person name="Bills G."/>
            <person name="Bluhm B."/>
            <person name="Cannon C."/>
            <person name="Castanera R."/>
            <person name="Culley D."/>
            <person name="Daum C."/>
            <person name="Ezra D."/>
            <person name="Gonzalez J."/>
            <person name="Henrissat B."/>
            <person name="Kuo A."/>
            <person name="Liang C."/>
            <person name="Lipzen A."/>
            <person name="Lutzoni F."/>
            <person name="Magnuson J."/>
            <person name="Mondo S."/>
            <person name="Nolan M."/>
            <person name="Ohm R."/>
            <person name="Pangilinan J."/>
            <person name="Park H.-J."/>
            <person name="Ramirez L."/>
            <person name="Alfaro M."/>
            <person name="Sun H."/>
            <person name="Tritt A."/>
            <person name="Yoshinaga Y."/>
            <person name="Zwiers L.-H."/>
            <person name="Turgeon B."/>
            <person name="Goodwin S."/>
            <person name="Spatafora J."/>
            <person name="Crous P."/>
            <person name="Grigoriev I."/>
        </authorList>
    </citation>
    <scope>NUCLEOTIDE SEQUENCE</scope>
    <source>
        <strain evidence="13">CBS 379.55</strain>
    </source>
</reference>
<evidence type="ECO:0000256" key="5">
    <source>
        <dbReference type="ARBA" id="ARBA00022705"/>
    </source>
</evidence>
<dbReference type="Gene3D" id="1.10.8.60">
    <property type="match status" value="1"/>
</dbReference>
<feature type="compositionally biased region" description="Basic residues" evidence="11">
    <location>
        <begin position="1065"/>
        <end position="1080"/>
    </location>
</feature>
<dbReference type="GO" id="GO:0005524">
    <property type="term" value="F:ATP binding"/>
    <property type="evidence" value="ECO:0007669"/>
    <property type="project" value="UniProtKB-UniRule"/>
</dbReference>
<dbReference type="FunFam" id="1.20.272.10:FF:000005">
    <property type="entry name" value="Replication factor C subunit 1"/>
    <property type="match status" value="1"/>
</dbReference>
<dbReference type="InterPro" id="IPR047854">
    <property type="entry name" value="RFC_lid"/>
</dbReference>
<dbReference type="InterPro" id="IPR027417">
    <property type="entry name" value="P-loop_NTPase"/>
</dbReference>
<dbReference type="GeneID" id="54546535"/>
<dbReference type="CDD" id="cd18140">
    <property type="entry name" value="HLD_clamp_RFC"/>
    <property type="match status" value="1"/>
</dbReference>
<evidence type="ECO:0000313" key="14">
    <source>
        <dbReference type="Proteomes" id="UP000800097"/>
    </source>
</evidence>
<dbReference type="FunFam" id="3.40.50.300:FF:000395">
    <property type="entry name" value="Replication factor C subunit 1"/>
    <property type="match status" value="1"/>
</dbReference>